<accession>A0A939BWI7</accession>
<feature type="region of interest" description="Disordered" evidence="1">
    <location>
        <begin position="295"/>
        <end position="321"/>
    </location>
</feature>
<dbReference type="AlphaFoldDB" id="A0A939BWI7"/>
<evidence type="ECO:0000313" key="2">
    <source>
        <dbReference type="EMBL" id="MBM9467588.1"/>
    </source>
</evidence>
<dbReference type="Pfam" id="PF03013">
    <property type="entry name" value="Pyr_excise"/>
    <property type="match status" value="1"/>
</dbReference>
<evidence type="ECO:0000256" key="1">
    <source>
        <dbReference type="SAM" id="MobiDB-lite"/>
    </source>
</evidence>
<dbReference type="InterPro" id="IPR004260">
    <property type="entry name" value="Pyr-dimer_DNA_glycosylase"/>
</dbReference>
<sequence length="321" mass="35621">MQTFLPYRDFRASAEVLDSPRLGKQRVETLQVLRALELPEYGWRNHPAVIMWRGRLPALVSYGLTMAQVWTERGFGDTTAAQMIEFAPEVADLTQEELTADGLVPSWLGREDFHVSHRSRLITKDPDTYRPRFPGTPEGLEYVWPGADPTAPAASPALGRPLWVVRPETEAELEVFTTESVIGLGESTGLPVDAVGLDEAALRNAAGITGRKRPGRGLVALRLLLDRLRPDDEVAVLIDEGRSLLVGVVLDSYRHDRRSAVPHRWPVRWDRTVPRAAVVRPARLQDPRPAFTVDLAAEPVAPAGRTTTDEPVRATDRPSSR</sequence>
<evidence type="ECO:0000313" key="3">
    <source>
        <dbReference type="Proteomes" id="UP000663792"/>
    </source>
</evidence>
<dbReference type="NCBIfam" id="NF038085">
    <property type="entry name" value="MSMEG_6728_fam"/>
    <property type="match status" value="1"/>
</dbReference>
<comment type="caution">
    <text evidence="2">The sequence shown here is derived from an EMBL/GenBank/DDBJ whole genome shotgun (WGS) entry which is preliminary data.</text>
</comment>
<dbReference type="EMBL" id="JAERWK010000012">
    <property type="protein sequence ID" value="MBM9467588.1"/>
    <property type="molecule type" value="Genomic_DNA"/>
</dbReference>
<gene>
    <name evidence="2" type="ORF">JL106_09890</name>
</gene>
<proteinExistence type="predicted"/>
<dbReference type="Proteomes" id="UP000663792">
    <property type="component" value="Unassembled WGS sequence"/>
</dbReference>
<feature type="compositionally biased region" description="Basic and acidic residues" evidence="1">
    <location>
        <begin position="307"/>
        <end position="321"/>
    </location>
</feature>
<protein>
    <submittedName>
        <fullName evidence="2">MSMEG_6728 family protein</fullName>
    </submittedName>
</protein>
<keyword evidence="3" id="KW-1185">Reference proteome</keyword>
<reference evidence="2" key="1">
    <citation type="submission" date="2021-01" db="EMBL/GenBank/DDBJ databases">
        <title>YIM 132084 draft genome.</title>
        <authorList>
            <person name="An D."/>
        </authorList>
    </citation>
    <scope>NUCLEOTIDE SEQUENCE</scope>
    <source>
        <strain evidence="2">YIM 132084</strain>
    </source>
</reference>
<dbReference type="RefSeq" id="WP_205260547.1">
    <property type="nucleotide sequence ID" value="NZ_JAERWK010000012.1"/>
</dbReference>
<name>A0A939BWI7_9ACTN</name>
<organism evidence="2 3">
    <name type="scientific">Nakamurella leprariae</name>
    <dbReference type="NCBI Taxonomy" id="2803911"/>
    <lineage>
        <taxon>Bacteria</taxon>
        <taxon>Bacillati</taxon>
        <taxon>Actinomycetota</taxon>
        <taxon>Actinomycetes</taxon>
        <taxon>Nakamurellales</taxon>
        <taxon>Nakamurellaceae</taxon>
        <taxon>Nakamurella</taxon>
    </lineage>
</organism>